<reference evidence="2 3" key="1">
    <citation type="submission" date="2014-11" db="EMBL/GenBank/DDBJ databases">
        <title>Genome sequence of Pseudomonas tuomuerensis JCM 14085.</title>
        <authorList>
            <person name="Shin S.-K."/>
            <person name="Yi H."/>
        </authorList>
    </citation>
    <scope>NUCLEOTIDE SEQUENCE [LARGE SCALE GENOMIC DNA]</scope>
    <source>
        <strain evidence="2 3">JCM 14085</strain>
    </source>
</reference>
<dbReference type="STRING" id="706570.PT85_04080"/>
<dbReference type="Proteomes" id="UP000030980">
    <property type="component" value="Unassembled WGS sequence"/>
</dbReference>
<feature type="compositionally biased region" description="Basic and acidic residues" evidence="1">
    <location>
        <begin position="1"/>
        <end position="19"/>
    </location>
</feature>
<organism evidence="2 3">
    <name type="scientific">Pseudomonas flexibilis</name>
    <dbReference type="NCBI Taxonomy" id="706570"/>
    <lineage>
        <taxon>Bacteria</taxon>
        <taxon>Pseudomonadati</taxon>
        <taxon>Pseudomonadota</taxon>
        <taxon>Gammaproteobacteria</taxon>
        <taxon>Pseudomonadales</taxon>
        <taxon>Pseudomonadaceae</taxon>
        <taxon>Pseudomonas</taxon>
    </lineage>
</organism>
<evidence type="ECO:0000256" key="1">
    <source>
        <dbReference type="SAM" id="MobiDB-lite"/>
    </source>
</evidence>
<dbReference type="OrthoDB" id="6088841at2"/>
<dbReference type="RefSeq" id="WP_027591518.1">
    <property type="nucleotide sequence ID" value="NZ_FMUP01000001.1"/>
</dbReference>
<keyword evidence="3" id="KW-1185">Reference proteome</keyword>
<dbReference type="AlphaFoldDB" id="A0A0B3BLF7"/>
<sequence length="114" mass="13093">MSRFDIESWCKKSPTDKSEPMGQMSFHISENDHLNLEQAEERLQNSGEPEAWVDVDMTSFQLVTPPECGPLSDCRLRVYLREDDQRGQFHLVGHRASDGSLVYTNAIMVDMLME</sequence>
<accession>A0A0B3BLF7</accession>
<gene>
    <name evidence="2" type="ORF">PT85_04080</name>
</gene>
<dbReference type="EMBL" id="JTAK01000002">
    <property type="protein sequence ID" value="KHO65278.1"/>
    <property type="molecule type" value="Genomic_DNA"/>
</dbReference>
<feature type="region of interest" description="Disordered" evidence="1">
    <location>
        <begin position="1"/>
        <end position="26"/>
    </location>
</feature>
<proteinExistence type="predicted"/>
<name>A0A0B3BLF7_9PSED</name>
<comment type="caution">
    <text evidence="2">The sequence shown here is derived from an EMBL/GenBank/DDBJ whole genome shotgun (WGS) entry which is preliminary data.</text>
</comment>
<evidence type="ECO:0000313" key="3">
    <source>
        <dbReference type="Proteomes" id="UP000030980"/>
    </source>
</evidence>
<protein>
    <submittedName>
        <fullName evidence="2">Uncharacterized protein</fullName>
    </submittedName>
</protein>
<evidence type="ECO:0000313" key="2">
    <source>
        <dbReference type="EMBL" id="KHO65278.1"/>
    </source>
</evidence>